<dbReference type="InterPro" id="IPR051332">
    <property type="entry name" value="Fosfomycin_Res_Enzymes"/>
</dbReference>
<dbReference type="InterPro" id="IPR029068">
    <property type="entry name" value="Glyas_Bleomycin-R_OHBP_Dase"/>
</dbReference>
<dbReference type="PANTHER" id="PTHR36113:SF3">
    <property type="entry name" value="SLL5075 PROTEIN"/>
    <property type="match status" value="1"/>
</dbReference>
<dbReference type="PROSITE" id="PS51819">
    <property type="entry name" value="VOC"/>
    <property type="match status" value="1"/>
</dbReference>
<feature type="domain" description="VOC" evidence="1">
    <location>
        <begin position="2"/>
        <end position="115"/>
    </location>
</feature>
<proteinExistence type="predicted"/>
<evidence type="ECO:0000259" key="1">
    <source>
        <dbReference type="PROSITE" id="PS51819"/>
    </source>
</evidence>
<sequence length="115" mass="12703">MILNHINLSVSDVGAAKDFLMTYFGLTDTGWGGANRNMAFLRDDRGFLLSMFKHKDTVYPGTFHIGFGQPNRAAVLAMNARLKADGYPVEPPRELHAFTFYVDAPGGFQVEVMSA</sequence>
<protein>
    <recommendedName>
        <fullName evidence="1">VOC domain-containing protein</fullName>
    </recommendedName>
</protein>
<reference evidence="2" key="1">
    <citation type="submission" date="2020-02" db="EMBL/GenBank/DDBJ databases">
        <authorList>
            <person name="Meier V. D."/>
        </authorList>
    </citation>
    <scope>NUCLEOTIDE SEQUENCE</scope>
    <source>
        <strain evidence="2">AVDCRST_MAG15</strain>
    </source>
</reference>
<organism evidence="2">
    <name type="scientific">uncultured Rubellimicrobium sp</name>
    <dbReference type="NCBI Taxonomy" id="543078"/>
    <lineage>
        <taxon>Bacteria</taxon>
        <taxon>Pseudomonadati</taxon>
        <taxon>Pseudomonadota</taxon>
        <taxon>Alphaproteobacteria</taxon>
        <taxon>Rhodobacterales</taxon>
        <taxon>Roseobacteraceae</taxon>
        <taxon>Rubellimicrobium</taxon>
        <taxon>environmental samples</taxon>
    </lineage>
</organism>
<dbReference type="AlphaFoldDB" id="A0A6J4P1B2"/>
<name>A0A6J4P1B2_9RHOB</name>
<dbReference type="InterPro" id="IPR037523">
    <property type="entry name" value="VOC_core"/>
</dbReference>
<dbReference type="SUPFAM" id="SSF54593">
    <property type="entry name" value="Glyoxalase/Bleomycin resistance protein/Dihydroxybiphenyl dioxygenase"/>
    <property type="match status" value="1"/>
</dbReference>
<dbReference type="EMBL" id="CADCUU010000161">
    <property type="protein sequence ID" value="CAA9403601.1"/>
    <property type="molecule type" value="Genomic_DNA"/>
</dbReference>
<gene>
    <name evidence="2" type="ORF">AVDCRST_MAG15-1231</name>
</gene>
<evidence type="ECO:0000313" key="2">
    <source>
        <dbReference type="EMBL" id="CAA9403601.1"/>
    </source>
</evidence>
<dbReference type="InterPro" id="IPR004360">
    <property type="entry name" value="Glyas_Fos-R_dOase_dom"/>
</dbReference>
<accession>A0A6J4P1B2</accession>
<dbReference type="Pfam" id="PF00903">
    <property type="entry name" value="Glyoxalase"/>
    <property type="match status" value="1"/>
</dbReference>
<dbReference type="Gene3D" id="3.10.180.10">
    <property type="entry name" value="2,3-Dihydroxybiphenyl 1,2-Dioxygenase, domain 1"/>
    <property type="match status" value="1"/>
</dbReference>
<dbReference type="PANTHER" id="PTHR36113">
    <property type="entry name" value="LYASE, PUTATIVE-RELATED-RELATED"/>
    <property type="match status" value="1"/>
</dbReference>
<dbReference type="CDD" id="cd06587">
    <property type="entry name" value="VOC"/>
    <property type="match status" value="1"/>
</dbReference>